<evidence type="ECO:0000313" key="6">
    <source>
        <dbReference type="EMBL" id="AIY64182.1"/>
    </source>
</evidence>
<keyword evidence="7" id="KW-1185">Reference proteome</keyword>
<dbReference type="KEGG" id="pseo:OM33_02705"/>
<organism evidence="6 7">
    <name type="scientific">Pseudoalteromonas piratica</name>
    <dbReference type="NCBI Taxonomy" id="1348114"/>
    <lineage>
        <taxon>Bacteria</taxon>
        <taxon>Pseudomonadati</taxon>
        <taxon>Pseudomonadota</taxon>
        <taxon>Gammaproteobacteria</taxon>
        <taxon>Alteromonadales</taxon>
        <taxon>Pseudoalteromonadaceae</taxon>
        <taxon>Pseudoalteromonas</taxon>
    </lineage>
</organism>
<evidence type="ECO:0000256" key="2">
    <source>
        <dbReference type="ARBA" id="ARBA00007639"/>
    </source>
</evidence>
<dbReference type="GO" id="GO:0030246">
    <property type="term" value="F:carbohydrate binding"/>
    <property type="evidence" value="ECO:0007669"/>
    <property type="project" value="UniProtKB-ARBA"/>
</dbReference>
<dbReference type="InterPro" id="IPR028082">
    <property type="entry name" value="Peripla_BP_I"/>
</dbReference>
<feature type="chain" id="PRO_5002037853" description="Periplasmic binding protein domain-containing protein" evidence="4">
    <location>
        <begin position="25"/>
        <end position="355"/>
    </location>
</feature>
<proteinExistence type="inferred from homology"/>
<protein>
    <recommendedName>
        <fullName evidence="5">Periplasmic binding protein domain-containing protein</fullName>
    </recommendedName>
</protein>
<dbReference type="eggNOG" id="COG1879">
    <property type="taxonomic scope" value="Bacteria"/>
</dbReference>
<dbReference type="HOGENOM" id="CLU_048104_0_0_6"/>
<comment type="subcellular location">
    <subcellularLocation>
        <location evidence="1">Cell envelope</location>
    </subcellularLocation>
</comment>
<dbReference type="SUPFAM" id="SSF53822">
    <property type="entry name" value="Periplasmic binding protein-like I"/>
    <property type="match status" value="1"/>
</dbReference>
<comment type="similarity">
    <text evidence="2">Belongs to the bacterial solute-binding protein 2 family.</text>
</comment>
<gene>
    <name evidence="6" type="ORF">OM33_02705</name>
</gene>
<feature type="signal peptide" evidence="4">
    <location>
        <begin position="1"/>
        <end position="24"/>
    </location>
</feature>
<dbReference type="PANTHER" id="PTHR46847:SF2">
    <property type="entry name" value="ABC TRANSPORTER SUGAR-BINDING PROTEIN"/>
    <property type="match status" value="1"/>
</dbReference>
<dbReference type="Gene3D" id="3.40.50.2300">
    <property type="match status" value="2"/>
</dbReference>
<sequence>MKNSVRLLFTFILFSCVFSFASHAKIKVVFINPGSESTNDSGDFWPNVNRFMMAAAEDLDVQLTSLHANRNHILMKQLVSDAIASKPDYLILVNEKERLPQMLEQLANTNIKVFLLLNKFSRAQQSTLPQSLKEKVIGCLSPNNKEVGEQLANALIKRASKFDKTDLKMYALLGDYKTPAAKERQIGLKRALQKHADVTLIDSTVANWSESSAFEKTYGVLSKHSTDIVWAANDAMAFGAIAALEQLGRAEEVIVGGINWDVHTNGYTTDVSFGGHVTLGAKAILMLNDHHFYPEKAQAMSQRVAIFESSESTVHAEFISLLREEQFNEIDFARFSVATDNPLAFNLSNLMSAKH</sequence>
<dbReference type="EMBL" id="CP009888">
    <property type="protein sequence ID" value="AIY64182.1"/>
    <property type="molecule type" value="Genomic_DNA"/>
</dbReference>
<dbReference type="CDD" id="cd06324">
    <property type="entry name" value="PBP1_ABC_sugar_binding-like"/>
    <property type="match status" value="1"/>
</dbReference>
<accession>A0A0A7EDV2</accession>
<keyword evidence="3 4" id="KW-0732">Signal</keyword>
<feature type="domain" description="Periplasmic binding protein" evidence="5">
    <location>
        <begin position="40"/>
        <end position="258"/>
    </location>
</feature>
<name>A0A0A7EDV2_9GAMM</name>
<dbReference type="OrthoDB" id="245475at2"/>
<dbReference type="RefSeq" id="WP_038638435.1">
    <property type="nucleotide sequence ID" value="NZ_CP009888.1"/>
</dbReference>
<dbReference type="STRING" id="1348114.OM33_02705"/>
<dbReference type="Proteomes" id="UP000030341">
    <property type="component" value="Chromosome 1"/>
</dbReference>
<evidence type="ECO:0000256" key="3">
    <source>
        <dbReference type="ARBA" id="ARBA00022729"/>
    </source>
</evidence>
<dbReference type="Pfam" id="PF13407">
    <property type="entry name" value="Peripla_BP_4"/>
    <property type="match status" value="1"/>
</dbReference>
<reference evidence="6 7" key="1">
    <citation type="submission" date="2014-11" db="EMBL/GenBank/DDBJ databases">
        <title>Complete Genome Sequence of Pseudoalteromonas sp. Strain OCN003 Isolated from Kaneohe Bay, Oahu, Hawaii.</title>
        <authorList>
            <person name="Beurmann S."/>
            <person name="Videau P."/>
            <person name="Ushijima B."/>
            <person name="Smith A.M."/>
            <person name="Aeby G.S."/>
            <person name="Callahan S.M."/>
            <person name="Belcaid M."/>
        </authorList>
    </citation>
    <scope>NUCLEOTIDE SEQUENCE [LARGE SCALE GENOMIC DNA]</scope>
    <source>
        <strain evidence="6 7">OCN003</strain>
    </source>
</reference>
<dbReference type="InterPro" id="IPR025997">
    <property type="entry name" value="SBP_2_dom"/>
</dbReference>
<evidence type="ECO:0000259" key="5">
    <source>
        <dbReference type="Pfam" id="PF13407"/>
    </source>
</evidence>
<dbReference type="GO" id="GO:0030313">
    <property type="term" value="C:cell envelope"/>
    <property type="evidence" value="ECO:0007669"/>
    <property type="project" value="UniProtKB-SubCell"/>
</dbReference>
<dbReference type="GO" id="GO:0055085">
    <property type="term" value="P:transmembrane transport"/>
    <property type="evidence" value="ECO:0007669"/>
    <property type="project" value="UniProtKB-ARBA"/>
</dbReference>
<evidence type="ECO:0000256" key="1">
    <source>
        <dbReference type="ARBA" id="ARBA00004196"/>
    </source>
</evidence>
<dbReference type="PANTHER" id="PTHR46847">
    <property type="entry name" value="D-ALLOSE-BINDING PERIPLASMIC PROTEIN-RELATED"/>
    <property type="match status" value="1"/>
</dbReference>
<evidence type="ECO:0000256" key="4">
    <source>
        <dbReference type="SAM" id="SignalP"/>
    </source>
</evidence>
<evidence type="ECO:0000313" key="7">
    <source>
        <dbReference type="Proteomes" id="UP000030341"/>
    </source>
</evidence>
<dbReference type="AlphaFoldDB" id="A0A0A7EDV2"/>